<dbReference type="FunFam" id="3.40.50.620:FF:000032">
    <property type="entry name" value="Valine--tRNA ligase"/>
    <property type="match status" value="1"/>
</dbReference>
<comment type="similarity">
    <text evidence="11 12">Belongs to the class-I aminoacyl-tRNA synthetase family. ValS type 1 subfamily.</text>
</comment>
<evidence type="ECO:0000259" key="14">
    <source>
        <dbReference type="Pfam" id="PF08264"/>
    </source>
</evidence>
<dbReference type="GO" id="GO:0006438">
    <property type="term" value="P:valyl-tRNA aminoacylation"/>
    <property type="evidence" value="ECO:0007669"/>
    <property type="project" value="UniProtKB-UniRule"/>
</dbReference>
<dbReference type="InterPro" id="IPR002300">
    <property type="entry name" value="aa-tRNA-synth_Ia"/>
</dbReference>
<name>B3EMK7_CHLPB</name>
<keyword evidence="8 12" id="KW-0175">Coiled coil</keyword>
<evidence type="ECO:0000256" key="9">
    <source>
        <dbReference type="ARBA" id="ARBA00023146"/>
    </source>
</evidence>
<dbReference type="EC" id="6.1.1.9" evidence="12"/>
<organism evidence="16">
    <name type="scientific">Chlorobium phaeobacteroides (strain BS1)</name>
    <dbReference type="NCBI Taxonomy" id="331678"/>
    <lineage>
        <taxon>Bacteria</taxon>
        <taxon>Pseudomonadati</taxon>
        <taxon>Chlorobiota</taxon>
        <taxon>Chlorobiia</taxon>
        <taxon>Chlorobiales</taxon>
        <taxon>Chlorobiaceae</taxon>
        <taxon>Chlorobium/Pelodictyon group</taxon>
        <taxon>Chlorobium</taxon>
    </lineage>
</organism>
<dbReference type="HAMAP" id="MF_02004">
    <property type="entry name" value="Val_tRNA_synth_type1"/>
    <property type="match status" value="1"/>
</dbReference>
<dbReference type="Pfam" id="PF00133">
    <property type="entry name" value="tRNA-synt_1"/>
    <property type="match status" value="1"/>
</dbReference>
<evidence type="ECO:0000259" key="13">
    <source>
        <dbReference type="Pfam" id="PF00133"/>
    </source>
</evidence>
<dbReference type="GO" id="GO:0002161">
    <property type="term" value="F:aminoacyl-tRNA deacylase activity"/>
    <property type="evidence" value="ECO:0007669"/>
    <property type="project" value="InterPro"/>
</dbReference>
<dbReference type="Gene3D" id="3.90.740.10">
    <property type="entry name" value="Valyl/Leucyl/Isoleucyl-tRNA synthetase, editing domain"/>
    <property type="match status" value="1"/>
</dbReference>
<dbReference type="AlphaFoldDB" id="B3EMK7"/>
<evidence type="ECO:0000256" key="8">
    <source>
        <dbReference type="ARBA" id="ARBA00023054"/>
    </source>
</evidence>
<dbReference type="EMBL" id="CP001101">
    <property type="protein sequence ID" value="ACE04946.1"/>
    <property type="molecule type" value="Genomic_DNA"/>
</dbReference>
<dbReference type="InterPro" id="IPR037118">
    <property type="entry name" value="Val-tRNA_synth_C_sf"/>
</dbReference>
<dbReference type="PANTHER" id="PTHR11946:SF93">
    <property type="entry name" value="VALINE--TRNA LIGASE, CHLOROPLASTIC_MITOCHONDRIAL 2"/>
    <property type="match status" value="1"/>
</dbReference>
<evidence type="ECO:0000256" key="10">
    <source>
        <dbReference type="ARBA" id="ARBA00047552"/>
    </source>
</evidence>
<dbReference type="GO" id="GO:0005829">
    <property type="term" value="C:cytosol"/>
    <property type="evidence" value="ECO:0007669"/>
    <property type="project" value="TreeGrafter"/>
</dbReference>
<dbReference type="CDD" id="cd07962">
    <property type="entry name" value="Anticodon_Ia_Val"/>
    <property type="match status" value="1"/>
</dbReference>
<dbReference type="SUPFAM" id="SSF50677">
    <property type="entry name" value="ValRS/IleRS/LeuRS editing domain"/>
    <property type="match status" value="1"/>
</dbReference>
<evidence type="ECO:0000256" key="3">
    <source>
        <dbReference type="ARBA" id="ARBA00022490"/>
    </source>
</evidence>
<dbReference type="SUPFAM" id="SSF46589">
    <property type="entry name" value="tRNA-binding arm"/>
    <property type="match status" value="1"/>
</dbReference>
<comment type="function">
    <text evidence="12">Catalyzes the attachment of valine to tRNA(Val). As ValRS can inadvertently accommodate and process structurally similar amino acids such as threonine, to avoid such errors, it has a 'posttransfer' editing activity that hydrolyzes mischarged Thr-tRNA(Val) in a tRNA-dependent manner.</text>
</comment>
<comment type="domain">
    <text evidence="12">The C-terminal coiled-coil domain is crucial for aminoacylation activity.</text>
</comment>
<evidence type="ECO:0000256" key="5">
    <source>
        <dbReference type="ARBA" id="ARBA00022741"/>
    </source>
</evidence>
<comment type="subunit">
    <text evidence="2 12">Monomer.</text>
</comment>
<evidence type="ECO:0000313" key="16">
    <source>
        <dbReference type="EMBL" id="ACE04946.1"/>
    </source>
</evidence>
<dbReference type="InterPro" id="IPR019499">
    <property type="entry name" value="Val-tRNA_synth_tRNA-bd"/>
</dbReference>
<comment type="domain">
    <text evidence="12">ValRS has two distinct active sites: one for aminoacylation and one for editing. The misactivated threonine is translocated from the active site to the editing site.</text>
</comment>
<feature type="coiled-coil region" evidence="12">
    <location>
        <begin position="850"/>
        <end position="877"/>
    </location>
</feature>
<dbReference type="InterPro" id="IPR014729">
    <property type="entry name" value="Rossmann-like_a/b/a_fold"/>
</dbReference>
<dbReference type="Pfam" id="PF10458">
    <property type="entry name" value="Val_tRNA-synt_C"/>
    <property type="match status" value="1"/>
</dbReference>
<dbReference type="GO" id="GO:0005524">
    <property type="term" value="F:ATP binding"/>
    <property type="evidence" value="ECO:0007669"/>
    <property type="project" value="UniProtKB-UniRule"/>
</dbReference>
<keyword evidence="3 12" id="KW-0963">Cytoplasm</keyword>
<evidence type="ECO:0000256" key="1">
    <source>
        <dbReference type="ARBA" id="ARBA00004496"/>
    </source>
</evidence>
<evidence type="ECO:0000256" key="12">
    <source>
        <dbReference type="HAMAP-Rule" id="MF_02004"/>
    </source>
</evidence>
<dbReference type="eggNOG" id="COG0525">
    <property type="taxonomic scope" value="Bacteria"/>
</dbReference>
<feature type="binding site" evidence="12">
    <location>
        <position position="554"/>
    </location>
    <ligand>
        <name>ATP</name>
        <dbReference type="ChEBI" id="CHEBI:30616"/>
    </ligand>
</feature>
<dbReference type="InterPro" id="IPR010978">
    <property type="entry name" value="tRNA-bd_arm"/>
</dbReference>
<dbReference type="InterPro" id="IPR009008">
    <property type="entry name" value="Val/Leu/Ile-tRNA-synth_edit"/>
</dbReference>
<dbReference type="FunFam" id="1.10.287.380:FF:000001">
    <property type="entry name" value="Valine--tRNA ligase"/>
    <property type="match status" value="1"/>
</dbReference>
<dbReference type="HOGENOM" id="CLU_001493_0_2_10"/>
<dbReference type="Gene3D" id="1.10.730.10">
    <property type="entry name" value="Isoleucyl-tRNA Synthetase, Domain 1"/>
    <property type="match status" value="1"/>
</dbReference>
<dbReference type="PRINTS" id="PR00986">
    <property type="entry name" value="TRNASYNTHVAL"/>
</dbReference>
<feature type="domain" description="Valyl-tRNA synthetase tRNA-binding arm" evidence="15">
    <location>
        <begin position="853"/>
        <end position="915"/>
    </location>
</feature>
<dbReference type="InterPro" id="IPR013155">
    <property type="entry name" value="M/V/L/I-tRNA-synth_anticd-bd"/>
</dbReference>
<evidence type="ECO:0000256" key="2">
    <source>
        <dbReference type="ARBA" id="ARBA00011245"/>
    </source>
</evidence>
<dbReference type="Pfam" id="PF08264">
    <property type="entry name" value="Anticodon_1"/>
    <property type="match status" value="1"/>
</dbReference>
<keyword evidence="7 12" id="KW-0648">Protein biosynthesis</keyword>
<comment type="catalytic activity">
    <reaction evidence="10 12">
        <text>tRNA(Val) + L-valine + ATP = L-valyl-tRNA(Val) + AMP + diphosphate</text>
        <dbReference type="Rhea" id="RHEA:10704"/>
        <dbReference type="Rhea" id="RHEA-COMP:9672"/>
        <dbReference type="Rhea" id="RHEA-COMP:9708"/>
        <dbReference type="ChEBI" id="CHEBI:30616"/>
        <dbReference type="ChEBI" id="CHEBI:33019"/>
        <dbReference type="ChEBI" id="CHEBI:57762"/>
        <dbReference type="ChEBI" id="CHEBI:78442"/>
        <dbReference type="ChEBI" id="CHEBI:78537"/>
        <dbReference type="ChEBI" id="CHEBI:456215"/>
        <dbReference type="EC" id="6.1.1.9"/>
    </reaction>
</comment>
<feature type="domain" description="Methionyl/Valyl/Leucyl/Isoleucyl-tRNA synthetase anticodon-binding" evidence="14">
    <location>
        <begin position="645"/>
        <end position="792"/>
    </location>
</feature>
<keyword evidence="5 12" id="KW-0547">Nucleotide-binding</keyword>
<dbReference type="GO" id="GO:0004832">
    <property type="term" value="F:valine-tRNA ligase activity"/>
    <property type="evidence" value="ECO:0007669"/>
    <property type="project" value="UniProtKB-UniRule"/>
</dbReference>
<gene>
    <name evidence="12" type="primary">valS</name>
    <name evidence="16" type="ordered locus">Cphamn1_2036</name>
</gene>
<keyword evidence="6 12" id="KW-0067">ATP-binding</keyword>
<evidence type="ECO:0000256" key="11">
    <source>
        <dbReference type="ARBA" id="ARBA00060830"/>
    </source>
</evidence>
<reference evidence="16" key="1">
    <citation type="submission" date="2008-06" db="EMBL/GenBank/DDBJ databases">
        <title>Complete sequence of Chlorobium phaeobacteroides BS1.</title>
        <authorList>
            <consortium name="US DOE Joint Genome Institute"/>
            <person name="Lucas S."/>
            <person name="Copeland A."/>
            <person name="Lapidus A."/>
            <person name="Glavina del Rio T."/>
            <person name="Dalin E."/>
            <person name="Tice H."/>
            <person name="Bruce D."/>
            <person name="Goodwin L."/>
            <person name="Pitluck S."/>
            <person name="Schmutz J."/>
            <person name="Larimer F."/>
            <person name="Land M."/>
            <person name="Hauser L."/>
            <person name="Kyrpides N."/>
            <person name="Ovchinnikova G."/>
            <person name="Li T."/>
            <person name="Liu Z."/>
            <person name="Zhao F."/>
            <person name="Overmann J."/>
            <person name="Bryant D.A."/>
            <person name="Richardson P."/>
        </authorList>
    </citation>
    <scope>NUCLEOTIDE SEQUENCE [LARGE SCALE GENOMIC DNA]</scope>
    <source>
        <strain evidence="16">BS1</strain>
    </source>
</reference>
<evidence type="ECO:0000259" key="15">
    <source>
        <dbReference type="Pfam" id="PF10458"/>
    </source>
</evidence>
<accession>B3EMK7</accession>
<dbReference type="SUPFAM" id="SSF47323">
    <property type="entry name" value="Anticodon-binding domain of a subclass of class I aminoacyl-tRNA synthetases"/>
    <property type="match status" value="1"/>
</dbReference>
<dbReference type="STRING" id="331678.Cphamn1_2036"/>
<comment type="subcellular location">
    <subcellularLocation>
        <location evidence="1 12">Cytoplasm</location>
    </subcellularLocation>
</comment>
<dbReference type="CDD" id="cd00817">
    <property type="entry name" value="ValRS_core"/>
    <property type="match status" value="1"/>
</dbReference>
<dbReference type="FunFam" id="3.40.50.620:FF:000098">
    <property type="entry name" value="Valine--tRNA ligase"/>
    <property type="match status" value="1"/>
</dbReference>
<sequence length="918" mass="104794">MQTLSEGDVCIYVWHHKRVMSSNLEKTYNHHDVEGRWNSAHWESLGTFDAESSRVIEGDKASYTVLMPPPNVTGSLTLGHVLNHTLQDIFIRYQRMSGREALWLPGTDHAGIATQTVVEKKLRKDGVSRYDLGRKEFLEHVWKWRDEYGGLILKQLRTLGISCDWRRNLFTMDEGASSAVRHAFVSLYRDGLIYRGKRIINWCPVSQTALSDEEVIMKPRKDKLVFVRYALAKRPGEYITIATVRPETILADVAIAVNPEDPRYRDLVGELAVVPIAGRHIPVIADEYVDIDFGTGALKITPAHDPNDFEVAGRHNLPVLSVVGRDGKMIDEFGYAGLDRFEARERITEDLESRGNLVKVEEYEHNVGYSERADVVVEPYLSEQWFVTMKPLAEKALEVVNDGQIRFHPSHWISTYRHWMENIRDWCISRQLWWGHRIPAWYDQEGKIWVAESYEDACHLAGTDKLVQDEDVLDTWFSSWLWPLTTLGWTGKDEDNKDIQAFYPTDTLVTGPDIIFFWVARMIMAGLYFKGDVPFRDVYFTSIIRDMKGRKLSKSLGNSPDPLKVIDAYGTDALRFTIVYIAPLGQDVLFGEEKCEFGRNFATKIWNAARLVFMQREKVFGSSDAFSDLYQGFTPESASLSDAQQWITGRYQEMLGSYHKAFAQFRMNDITRIVYDFFRGDYCDWYLETLKIELDGERDETKNRHAVCLAVYLLEGILKVLHPVMPFITEEIWHHILERDSSESIAHAAMPQAVEGWSDDMPKHFSSVQKIISETRSLRAVFGVPHDMKASLVVSAPEESARRIVTANAHIVTRMTDCSVTIEDGDLPRPPHSASSVVDGNELFMPLEGLISFEKEIARLEKEADNISSYVTRMEKKLSNKGFVDNAPDEVIEGERSKLADAKSNLGKVQASLEVLCN</sequence>
<keyword evidence="9 12" id="KW-0030">Aminoacyl-tRNA synthetase</keyword>
<dbReference type="InterPro" id="IPR002303">
    <property type="entry name" value="Valyl-tRNA_ligase"/>
</dbReference>
<dbReference type="PANTHER" id="PTHR11946">
    <property type="entry name" value="VALYL-TRNA SYNTHETASES"/>
    <property type="match status" value="1"/>
</dbReference>
<evidence type="ECO:0000256" key="6">
    <source>
        <dbReference type="ARBA" id="ARBA00022840"/>
    </source>
</evidence>
<comment type="caution">
    <text evidence="12">Lacks conserved residue(s) required for the propagation of feature annotation.</text>
</comment>
<feature type="short sequence motif" description="'KMSKS' region" evidence="12">
    <location>
        <begin position="551"/>
        <end position="555"/>
    </location>
</feature>
<proteinExistence type="inferred from homology"/>
<evidence type="ECO:0000256" key="7">
    <source>
        <dbReference type="ARBA" id="ARBA00022917"/>
    </source>
</evidence>
<dbReference type="InterPro" id="IPR033705">
    <property type="entry name" value="Anticodon_Ia_Val"/>
</dbReference>
<dbReference type="KEGG" id="cpb:Cphamn1_2036"/>
<dbReference type="InterPro" id="IPR001412">
    <property type="entry name" value="aa-tRNA-synth_I_CS"/>
</dbReference>
<evidence type="ECO:0000256" key="4">
    <source>
        <dbReference type="ARBA" id="ARBA00022598"/>
    </source>
</evidence>
<feature type="domain" description="Aminoacyl-tRNA synthetase class Ia" evidence="13">
    <location>
        <begin position="40"/>
        <end position="588"/>
    </location>
</feature>
<keyword evidence="4 12" id="KW-0436">Ligase</keyword>
<dbReference type="PROSITE" id="PS00178">
    <property type="entry name" value="AA_TRNA_LIGASE_I"/>
    <property type="match status" value="1"/>
</dbReference>
<dbReference type="NCBIfam" id="NF004349">
    <property type="entry name" value="PRK05729.1"/>
    <property type="match status" value="1"/>
</dbReference>
<dbReference type="InterPro" id="IPR009080">
    <property type="entry name" value="tRNAsynth_Ia_anticodon-bd"/>
</dbReference>
<dbReference type="Gene3D" id="1.10.287.380">
    <property type="entry name" value="Valyl-tRNA synthetase, C-terminal domain"/>
    <property type="match status" value="1"/>
</dbReference>
<dbReference type="NCBIfam" id="TIGR00422">
    <property type="entry name" value="valS"/>
    <property type="match status" value="1"/>
</dbReference>
<dbReference type="Gene3D" id="3.40.50.620">
    <property type="entry name" value="HUPs"/>
    <property type="match status" value="2"/>
</dbReference>
<dbReference type="SUPFAM" id="SSF52374">
    <property type="entry name" value="Nucleotidylyl transferase"/>
    <property type="match status" value="1"/>
</dbReference>
<protein>
    <recommendedName>
        <fullName evidence="12">Valine--tRNA ligase</fullName>
        <ecNumber evidence="12">6.1.1.9</ecNumber>
    </recommendedName>
    <alternativeName>
        <fullName evidence="12">Valyl-tRNA synthetase</fullName>
        <shortName evidence="12">ValRS</shortName>
    </alternativeName>
</protein>